<name>A0A6A4QPD5_LUPAL</name>
<accession>A0A6A4QPD5</accession>
<keyword evidence="3" id="KW-0967">Endosome</keyword>
<feature type="domain" description="FYVE-type" evidence="10">
    <location>
        <begin position="36"/>
        <end position="102"/>
    </location>
</feature>
<organism evidence="11 12">
    <name type="scientific">Lupinus albus</name>
    <name type="common">White lupine</name>
    <name type="synonym">Lupinus termis</name>
    <dbReference type="NCBI Taxonomy" id="3870"/>
    <lineage>
        <taxon>Eukaryota</taxon>
        <taxon>Viridiplantae</taxon>
        <taxon>Streptophyta</taxon>
        <taxon>Embryophyta</taxon>
        <taxon>Tracheophyta</taxon>
        <taxon>Spermatophyta</taxon>
        <taxon>Magnoliopsida</taxon>
        <taxon>eudicotyledons</taxon>
        <taxon>Gunneridae</taxon>
        <taxon>Pentapetalae</taxon>
        <taxon>rosids</taxon>
        <taxon>fabids</taxon>
        <taxon>Fabales</taxon>
        <taxon>Fabaceae</taxon>
        <taxon>Papilionoideae</taxon>
        <taxon>50 kb inversion clade</taxon>
        <taxon>genistoids sensu lato</taxon>
        <taxon>core genistoids</taxon>
        <taxon>Genisteae</taxon>
        <taxon>Lupinus</taxon>
    </lineage>
</organism>
<evidence type="ECO:0000256" key="2">
    <source>
        <dbReference type="ARBA" id="ARBA00022723"/>
    </source>
</evidence>
<evidence type="ECO:0000259" key="10">
    <source>
        <dbReference type="PROSITE" id="PS50178"/>
    </source>
</evidence>
<protein>
    <recommendedName>
        <fullName evidence="7">Phosphatidylinositol 3-phosphate 5-kinase type III</fullName>
    </recommendedName>
</protein>
<evidence type="ECO:0000256" key="1">
    <source>
        <dbReference type="ARBA" id="ARBA00004608"/>
    </source>
</evidence>
<evidence type="ECO:0000256" key="3">
    <source>
        <dbReference type="ARBA" id="ARBA00022753"/>
    </source>
</evidence>
<feature type="region of interest" description="Disordered" evidence="9">
    <location>
        <begin position="112"/>
        <end position="137"/>
    </location>
</feature>
<dbReference type="OrthoDB" id="660555at2759"/>
<dbReference type="PANTHER" id="PTHR45748">
    <property type="entry name" value="1-PHOSPHATIDYLINOSITOL 3-PHOSPHATE 5-KINASE-RELATED"/>
    <property type="match status" value="1"/>
</dbReference>
<dbReference type="InterPro" id="IPR017455">
    <property type="entry name" value="Znf_FYVE-rel"/>
</dbReference>
<keyword evidence="5" id="KW-0862">Zinc</keyword>
<dbReference type="InterPro" id="IPR013083">
    <property type="entry name" value="Znf_RING/FYVE/PHD"/>
</dbReference>
<dbReference type="PROSITE" id="PS50178">
    <property type="entry name" value="ZF_FYVE"/>
    <property type="match status" value="1"/>
</dbReference>
<evidence type="ECO:0000256" key="5">
    <source>
        <dbReference type="ARBA" id="ARBA00022833"/>
    </source>
</evidence>
<proteinExistence type="predicted"/>
<dbReference type="SUPFAM" id="SSF57903">
    <property type="entry name" value="FYVE/PHD zinc finger"/>
    <property type="match status" value="1"/>
</dbReference>
<dbReference type="FunFam" id="3.30.40.10:FF:000384">
    <property type="entry name" value="1-phosphatidylinositol-3-phosphate 5-kinase FAB1B"/>
    <property type="match status" value="1"/>
</dbReference>
<dbReference type="GO" id="GO:0046854">
    <property type="term" value="P:phosphatidylinositol phosphate biosynthetic process"/>
    <property type="evidence" value="ECO:0007669"/>
    <property type="project" value="TreeGrafter"/>
</dbReference>
<keyword evidence="12" id="KW-1185">Reference proteome</keyword>
<evidence type="ECO:0000256" key="8">
    <source>
        <dbReference type="PROSITE-ProRule" id="PRU00091"/>
    </source>
</evidence>
<dbReference type="GO" id="GO:0000285">
    <property type="term" value="F:1-phosphatidylinositol-3-phosphate 5-kinase activity"/>
    <property type="evidence" value="ECO:0007669"/>
    <property type="project" value="TreeGrafter"/>
</dbReference>
<keyword evidence="6" id="KW-0472">Membrane</keyword>
<dbReference type="AlphaFoldDB" id="A0A6A4QPD5"/>
<evidence type="ECO:0000256" key="7">
    <source>
        <dbReference type="ARBA" id="ARBA00077223"/>
    </source>
</evidence>
<keyword evidence="2" id="KW-0479">Metal-binding</keyword>
<comment type="caution">
    <text evidence="11">The sequence shown here is derived from an EMBL/GenBank/DDBJ whole genome shotgun (WGS) entry which is preliminary data.</text>
</comment>
<keyword evidence="11" id="KW-0418">Kinase</keyword>
<evidence type="ECO:0000313" key="11">
    <source>
        <dbReference type="EMBL" id="KAE9615312.1"/>
    </source>
</evidence>
<keyword evidence="11" id="KW-0808">Transferase</keyword>
<dbReference type="Gene3D" id="3.30.40.10">
    <property type="entry name" value="Zinc/RING finger domain, C3HC4 (zinc finger)"/>
    <property type="match status" value="1"/>
</dbReference>
<feature type="compositionally biased region" description="Low complexity" evidence="9">
    <location>
        <begin position="120"/>
        <end position="137"/>
    </location>
</feature>
<dbReference type="Pfam" id="PF01363">
    <property type="entry name" value="FYVE"/>
    <property type="match status" value="1"/>
</dbReference>
<dbReference type="PANTHER" id="PTHR45748:SF7">
    <property type="entry name" value="1-PHOSPHATIDYLINOSITOL 3-PHOSPHATE 5-KINASE-RELATED"/>
    <property type="match status" value="1"/>
</dbReference>
<gene>
    <name evidence="11" type="ORF">Lalb_Chr04g0253901</name>
</gene>
<evidence type="ECO:0000313" key="12">
    <source>
        <dbReference type="Proteomes" id="UP000447434"/>
    </source>
</evidence>
<dbReference type="SMART" id="SM00064">
    <property type="entry name" value="FYVE"/>
    <property type="match status" value="1"/>
</dbReference>
<reference evidence="12" key="1">
    <citation type="journal article" date="2020" name="Nat. Commun.">
        <title>Genome sequence of the cluster root forming white lupin.</title>
        <authorList>
            <person name="Hufnagel B."/>
            <person name="Marques A."/>
            <person name="Soriano A."/>
            <person name="Marques L."/>
            <person name="Divol F."/>
            <person name="Doumas P."/>
            <person name="Sallet E."/>
            <person name="Mancinotti D."/>
            <person name="Carrere S."/>
            <person name="Marande W."/>
            <person name="Arribat S."/>
            <person name="Keller J."/>
            <person name="Huneau C."/>
            <person name="Blein T."/>
            <person name="Aime D."/>
            <person name="Laguerre M."/>
            <person name="Taylor J."/>
            <person name="Schubert V."/>
            <person name="Nelson M."/>
            <person name="Geu-Flores F."/>
            <person name="Crespi M."/>
            <person name="Gallardo-Guerrero K."/>
            <person name="Delaux P.-M."/>
            <person name="Salse J."/>
            <person name="Berges H."/>
            <person name="Guyot R."/>
            <person name="Gouzy J."/>
            <person name="Peret B."/>
        </authorList>
    </citation>
    <scope>NUCLEOTIDE SEQUENCE [LARGE SCALE GENOMIC DNA]</scope>
    <source>
        <strain evidence="12">cv. Amiga</strain>
    </source>
</reference>
<dbReference type="GO" id="GO:0008270">
    <property type="term" value="F:zinc ion binding"/>
    <property type="evidence" value="ECO:0007669"/>
    <property type="project" value="UniProtKB-KW"/>
</dbReference>
<comment type="subcellular location">
    <subcellularLocation>
        <location evidence="1">Endosome membrane</location>
    </subcellularLocation>
</comment>
<dbReference type="GO" id="GO:0010008">
    <property type="term" value="C:endosome membrane"/>
    <property type="evidence" value="ECO:0007669"/>
    <property type="project" value="UniProtKB-SubCell"/>
</dbReference>
<sequence>MDALDKAFSDLVGTIKSWIPWRPKPTNVSRDFWMPDRSCRVCYECDSHFTVFNRRHHCRLCGRIFCATCTTNSIPAPFSGQGNSSDELEKIRACNYCYKQWEKGKVALDDNIQPSNLDRSTSTSSVASSKTSGTATSSNMTLCSLAYSVGSYQQMQQDSSLDLYQSPMSGISSEGECLSALGETDNLVADLGNPLPKQYDYSINSDNNEDECCLYQSDSDMRHYAPETSYYGQAEFAGISNTGGSHEVHPDGENINPKFSSKYSFGAQGLEGAAIVGKNEDEPNTCDENEAPSSLYVSEDVDLEPVDFRNNELLWLPPEPEDEEDEREATLFDEDDNDVNSVGEHHLRERSREEHKKVMKNVVDGHFRALVTQLLQVENLPVEYNDKNSWLEIITSLSWEAATLLKPDMSKGGGMDLADYVKIKCIACGSRIER</sequence>
<evidence type="ECO:0000256" key="6">
    <source>
        <dbReference type="ARBA" id="ARBA00023136"/>
    </source>
</evidence>
<keyword evidence="4 8" id="KW-0863">Zinc-finger</keyword>
<evidence type="ECO:0000256" key="9">
    <source>
        <dbReference type="SAM" id="MobiDB-lite"/>
    </source>
</evidence>
<dbReference type="InterPro" id="IPR011011">
    <property type="entry name" value="Znf_FYVE_PHD"/>
</dbReference>
<feature type="compositionally biased region" description="Basic and acidic residues" evidence="9">
    <location>
        <begin position="343"/>
        <end position="353"/>
    </location>
</feature>
<dbReference type="EMBL" id="WOCE01000004">
    <property type="protein sequence ID" value="KAE9615312.1"/>
    <property type="molecule type" value="Genomic_DNA"/>
</dbReference>
<feature type="region of interest" description="Disordered" evidence="9">
    <location>
        <begin position="316"/>
        <end position="353"/>
    </location>
</feature>
<feature type="compositionally biased region" description="Acidic residues" evidence="9">
    <location>
        <begin position="319"/>
        <end position="338"/>
    </location>
</feature>
<dbReference type="InterPro" id="IPR000306">
    <property type="entry name" value="Znf_FYVE"/>
</dbReference>
<dbReference type="Proteomes" id="UP000447434">
    <property type="component" value="Chromosome 4"/>
</dbReference>
<evidence type="ECO:0000256" key="4">
    <source>
        <dbReference type="ARBA" id="ARBA00022771"/>
    </source>
</evidence>